<dbReference type="EMBL" id="BPLQ01000549">
    <property type="protein sequence ID" value="GIX72649.1"/>
    <property type="molecule type" value="Genomic_DNA"/>
</dbReference>
<proteinExistence type="predicted"/>
<keyword evidence="2" id="KW-1185">Reference proteome</keyword>
<evidence type="ECO:0000313" key="1">
    <source>
        <dbReference type="EMBL" id="GIX72649.1"/>
    </source>
</evidence>
<gene>
    <name evidence="1" type="ORF">CDAR_210551</name>
</gene>
<sequence length="103" mass="11256">MQGGLNAHARKGKAKTFARPSHIQWRAVTVKRPIAIPGKGHSALEKAFSLHTFIAGMGSRVGFSYRVWGKFLVQREGPISAECAWVNGLEEHVNFTGAKALVE</sequence>
<name>A0AAV4ML10_9ARAC</name>
<accession>A0AAV4ML10</accession>
<dbReference type="AlphaFoldDB" id="A0AAV4ML10"/>
<comment type="caution">
    <text evidence="1">The sequence shown here is derived from an EMBL/GenBank/DDBJ whole genome shotgun (WGS) entry which is preliminary data.</text>
</comment>
<reference evidence="1 2" key="1">
    <citation type="submission" date="2021-06" db="EMBL/GenBank/DDBJ databases">
        <title>Caerostris darwini draft genome.</title>
        <authorList>
            <person name="Kono N."/>
            <person name="Arakawa K."/>
        </authorList>
    </citation>
    <scope>NUCLEOTIDE SEQUENCE [LARGE SCALE GENOMIC DNA]</scope>
</reference>
<protein>
    <submittedName>
        <fullName evidence="1">Uncharacterized protein</fullName>
    </submittedName>
</protein>
<dbReference type="Proteomes" id="UP001054837">
    <property type="component" value="Unassembled WGS sequence"/>
</dbReference>
<organism evidence="1 2">
    <name type="scientific">Caerostris darwini</name>
    <dbReference type="NCBI Taxonomy" id="1538125"/>
    <lineage>
        <taxon>Eukaryota</taxon>
        <taxon>Metazoa</taxon>
        <taxon>Ecdysozoa</taxon>
        <taxon>Arthropoda</taxon>
        <taxon>Chelicerata</taxon>
        <taxon>Arachnida</taxon>
        <taxon>Araneae</taxon>
        <taxon>Araneomorphae</taxon>
        <taxon>Entelegynae</taxon>
        <taxon>Araneoidea</taxon>
        <taxon>Araneidae</taxon>
        <taxon>Caerostris</taxon>
    </lineage>
</organism>
<evidence type="ECO:0000313" key="2">
    <source>
        <dbReference type="Proteomes" id="UP001054837"/>
    </source>
</evidence>